<name>A0A841E8I9_9ACTN</name>
<gene>
    <name evidence="4" type="ORF">HNR25_003196</name>
</gene>
<feature type="domain" description="Conserved hypothetical protein CHP02679 N terminus" evidence="3">
    <location>
        <begin position="54"/>
        <end position="263"/>
    </location>
</feature>
<evidence type="ECO:0000256" key="1">
    <source>
        <dbReference type="SAM" id="MobiDB-lite"/>
    </source>
</evidence>
<dbReference type="RefSeq" id="WP_184636260.1">
    <property type="nucleotide sequence ID" value="NZ_BAABKT010000039.1"/>
</dbReference>
<dbReference type="Proteomes" id="UP000578077">
    <property type="component" value="Unassembled WGS sequence"/>
</dbReference>
<dbReference type="Pfam" id="PF09664">
    <property type="entry name" value="DUF2399"/>
    <property type="match status" value="1"/>
</dbReference>
<comment type="caution">
    <text evidence="4">The sequence shown here is derived from an EMBL/GenBank/DDBJ whole genome shotgun (WGS) entry which is preliminary data.</text>
</comment>
<evidence type="ECO:0000313" key="4">
    <source>
        <dbReference type="EMBL" id="MBB5999445.1"/>
    </source>
</evidence>
<keyword evidence="5" id="KW-1185">Reference proteome</keyword>
<evidence type="ECO:0000259" key="3">
    <source>
        <dbReference type="Pfam" id="PF11796"/>
    </source>
</evidence>
<dbReference type="Pfam" id="PF11796">
    <property type="entry name" value="DUF3323"/>
    <property type="match status" value="1"/>
</dbReference>
<protein>
    <submittedName>
        <fullName evidence="4">Uncharacterized protein (TIGR02679 family)</fullName>
    </submittedName>
</protein>
<dbReference type="InterPro" id="IPR013495">
    <property type="entry name" value="CHP02679"/>
</dbReference>
<evidence type="ECO:0000313" key="5">
    <source>
        <dbReference type="Proteomes" id="UP000578077"/>
    </source>
</evidence>
<proteinExistence type="predicted"/>
<evidence type="ECO:0000259" key="2">
    <source>
        <dbReference type="Pfam" id="PF09664"/>
    </source>
</evidence>
<dbReference type="NCBIfam" id="TIGR02679">
    <property type="entry name" value="TIGR02679 family protein"/>
    <property type="match status" value="1"/>
</dbReference>
<dbReference type="AlphaFoldDB" id="A0A841E8I9"/>
<dbReference type="InterPro" id="IPR024465">
    <property type="entry name" value="DUF2399"/>
</dbReference>
<feature type="domain" description="DUF2399" evidence="2">
    <location>
        <begin position="286"/>
        <end position="436"/>
    </location>
</feature>
<dbReference type="InterPro" id="IPR024466">
    <property type="entry name" value="CHP02679_N"/>
</dbReference>
<sequence>MRGRDETDAAPDAGGRERPGGVDRLRLDRLLGGDDTEWLVERVRTRIARGRDLTATVTLSRATDGQRMAVQRLLGRRPAAGRSLTVPLDAVDDVLRRSGVSPHGLRAAVEELRGPVPVHADTAAVEARAWDRAFAPLERACAPRGELAAWCERVRGSGLVRRLLGGPDAAAPELATLSAVVEHLPAAGEGVPVFAARVCGDAHALDHGRPLGTLALGAARALSGLDPADGGTGGTGAEARRELWAAVGLLQDDLSATALAAGLGGDSATATGRALAELRAAGQPAVLTLRQLVRDPPRRPGGAAPVHVCENPAVVAAAADRLGPSCPPLVCTRGQPNAAVLTLLRLLAGGGAVPRYHGDFDWGGVRIANALLRRLAWRPWRYTAADYRAAADAGGGAQLGGTPVDADWDEDLAPAMAESGRRVEEEAVLPGLLADLEEAADPPRSR</sequence>
<dbReference type="EMBL" id="JACHLY010000001">
    <property type="protein sequence ID" value="MBB5999445.1"/>
    <property type="molecule type" value="Genomic_DNA"/>
</dbReference>
<reference evidence="4 5" key="1">
    <citation type="submission" date="2020-08" db="EMBL/GenBank/DDBJ databases">
        <title>Sequencing the genomes of 1000 actinobacteria strains.</title>
        <authorList>
            <person name="Klenk H.-P."/>
        </authorList>
    </citation>
    <scope>NUCLEOTIDE SEQUENCE [LARGE SCALE GENOMIC DNA]</scope>
    <source>
        <strain evidence="4 5">DSM 44593</strain>
    </source>
</reference>
<feature type="region of interest" description="Disordered" evidence="1">
    <location>
        <begin position="1"/>
        <end position="22"/>
    </location>
</feature>
<accession>A0A841E8I9</accession>
<organism evidence="4 5">
    <name type="scientific">Streptomonospora salina</name>
    <dbReference type="NCBI Taxonomy" id="104205"/>
    <lineage>
        <taxon>Bacteria</taxon>
        <taxon>Bacillati</taxon>
        <taxon>Actinomycetota</taxon>
        <taxon>Actinomycetes</taxon>
        <taxon>Streptosporangiales</taxon>
        <taxon>Nocardiopsidaceae</taxon>
        <taxon>Streptomonospora</taxon>
    </lineage>
</organism>